<accession>A0A9Q3PSW4</accession>
<dbReference type="AlphaFoldDB" id="A0A9Q3PSW4"/>
<protein>
    <submittedName>
        <fullName evidence="2">Uncharacterized protein</fullName>
    </submittedName>
</protein>
<evidence type="ECO:0000313" key="2">
    <source>
        <dbReference type="EMBL" id="MBW0571207.1"/>
    </source>
</evidence>
<comment type="caution">
    <text evidence="2">The sequence shown here is derived from an EMBL/GenBank/DDBJ whole genome shotgun (WGS) entry which is preliminary data.</text>
</comment>
<dbReference type="Proteomes" id="UP000765509">
    <property type="component" value="Unassembled WGS sequence"/>
</dbReference>
<feature type="compositionally biased region" description="Basic and acidic residues" evidence="1">
    <location>
        <begin position="11"/>
        <end position="28"/>
    </location>
</feature>
<keyword evidence="3" id="KW-1185">Reference proteome</keyword>
<feature type="region of interest" description="Disordered" evidence="1">
    <location>
        <begin position="52"/>
        <end position="77"/>
    </location>
</feature>
<organism evidence="2 3">
    <name type="scientific">Austropuccinia psidii MF-1</name>
    <dbReference type="NCBI Taxonomy" id="1389203"/>
    <lineage>
        <taxon>Eukaryota</taxon>
        <taxon>Fungi</taxon>
        <taxon>Dikarya</taxon>
        <taxon>Basidiomycota</taxon>
        <taxon>Pucciniomycotina</taxon>
        <taxon>Pucciniomycetes</taxon>
        <taxon>Pucciniales</taxon>
        <taxon>Sphaerophragmiaceae</taxon>
        <taxon>Austropuccinia</taxon>
    </lineage>
</organism>
<dbReference type="EMBL" id="AVOT02087720">
    <property type="protein sequence ID" value="MBW0571207.1"/>
    <property type="molecule type" value="Genomic_DNA"/>
</dbReference>
<name>A0A9Q3PSW4_9BASI</name>
<reference evidence="2" key="1">
    <citation type="submission" date="2021-03" db="EMBL/GenBank/DDBJ databases">
        <title>Draft genome sequence of rust myrtle Austropuccinia psidii MF-1, a brazilian biotype.</title>
        <authorList>
            <person name="Quecine M.C."/>
            <person name="Pachon D.M.R."/>
            <person name="Bonatelli M.L."/>
            <person name="Correr F.H."/>
            <person name="Franceschini L.M."/>
            <person name="Leite T.F."/>
            <person name="Margarido G.R.A."/>
            <person name="Almeida C.A."/>
            <person name="Ferrarezi J.A."/>
            <person name="Labate C.A."/>
        </authorList>
    </citation>
    <scope>NUCLEOTIDE SEQUENCE</scope>
    <source>
        <strain evidence="2">MF-1</strain>
    </source>
</reference>
<feature type="region of interest" description="Disordered" evidence="1">
    <location>
        <begin position="1"/>
        <end position="35"/>
    </location>
</feature>
<proteinExistence type="predicted"/>
<sequence>MQKSPPPLSHSENHSDDFMVRTKPDSAHHQNNLKYDEAIIPPFDVMVRNEPDIEHHEKNKTETNHKKNSPEAKENISMIQNRSCLTLAI</sequence>
<evidence type="ECO:0000256" key="1">
    <source>
        <dbReference type="SAM" id="MobiDB-lite"/>
    </source>
</evidence>
<evidence type="ECO:0000313" key="3">
    <source>
        <dbReference type="Proteomes" id="UP000765509"/>
    </source>
</evidence>
<feature type="compositionally biased region" description="Basic and acidic residues" evidence="1">
    <location>
        <begin position="52"/>
        <end position="74"/>
    </location>
</feature>
<gene>
    <name evidence="2" type="ORF">O181_110922</name>
</gene>